<protein>
    <submittedName>
        <fullName evidence="5">LacI family transcriptional regulator</fullName>
    </submittedName>
</protein>
<dbReference type="Pfam" id="PF13377">
    <property type="entry name" value="Peripla_BP_3"/>
    <property type="match status" value="1"/>
</dbReference>
<dbReference type="SUPFAM" id="SSF53822">
    <property type="entry name" value="Periplasmic binding protein-like I"/>
    <property type="match status" value="1"/>
</dbReference>
<evidence type="ECO:0000259" key="4">
    <source>
        <dbReference type="PROSITE" id="PS50932"/>
    </source>
</evidence>
<evidence type="ECO:0000256" key="2">
    <source>
        <dbReference type="ARBA" id="ARBA00023125"/>
    </source>
</evidence>
<dbReference type="InterPro" id="IPR010982">
    <property type="entry name" value="Lambda_DNA-bd_dom_sf"/>
</dbReference>
<gene>
    <name evidence="5" type="ORF">D7Z26_14125</name>
</gene>
<dbReference type="CDD" id="cd01392">
    <property type="entry name" value="HTH_LacI"/>
    <property type="match status" value="1"/>
</dbReference>
<feature type="domain" description="HTH lacI-type" evidence="4">
    <location>
        <begin position="5"/>
        <end position="59"/>
    </location>
</feature>
<proteinExistence type="predicted"/>
<dbReference type="PROSITE" id="PS50932">
    <property type="entry name" value="HTH_LACI_2"/>
    <property type="match status" value="1"/>
</dbReference>
<dbReference type="AlphaFoldDB" id="A0A494XQI6"/>
<comment type="caution">
    <text evidence="5">The sequence shown here is derived from an EMBL/GenBank/DDBJ whole genome shotgun (WGS) entry which is preliminary data.</text>
</comment>
<evidence type="ECO:0000256" key="1">
    <source>
        <dbReference type="ARBA" id="ARBA00023015"/>
    </source>
</evidence>
<keyword evidence="1" id="KW-0805">Transcription regulation</keyword>
<dbReference type="Pfam" id="PF00356">
    <property type="entry name" value="LacI"/>
    <property type="match status" value="1"/>
</dbReference>
<evidence type="ECO:0000313" key="5">
    <source>
        <dbReference type="EMBL" id="RKP52888.1"/>
    </source>
</evidence>
<dbReference type="GO" id="GO:0000976">
    <property type="term" value="F:transcription cis-regulatory region binding"/>
    <property type="evidence" value="ECO:0007669"/>
    <property type="project" value="TreeGrafter"/>
</dbReference>
<dbReference type="InterPro" id="IPR046335">
    <property type="entry name" value="LacI/GalR-like_sensor"/>
</dbReference>
<dbReference type="InterPro" id="IPR000843">
    <property type="entry name" value="HTH_LacI"/>
</dbReference>
<name>A0A494XQI6_9BACL</name>
<dbReference type="PANTHER" id="PTHR30146:SF109">
    <property type="entry name" value="HTH-TYPE TRANSCRIPTIONAL REGULATOR GALS"/>
    <property type="match status" value="1"/>
</dbReference>
<keyword evidence="3" id="KW-0804">Transcription</keyword>
<dbReference type="InterPro" id="IPR028082">
    <property type="entry name" value="Peripla_BP_I"/>
</dbReference>
<dbReference type="Gene3D" id="3.40.50.2300">
    <property type="match status" value="2"/>
</dbReference>
<dbReference type="PANTHER" id="PTHR30146">
    <property type="entry name" value="LACI-RELATED TRANSCRIPTIONAL REPRESSOR"/>
    <property type="match status" value="1"/>
</dbReference>
<evidence type="ECO:0000313" key="6">
    <source>
        <dbReference type="Proteomes" id="UP000282076"/>
    </source>
</evidence>
<dbReference type="Proteomes" id="UP000282076">
    <property type="component" value="Unassembled WGS sequence"/>
</dbReference>
<keyword evidence="2" id="KW-0238">DNA-binding</keyword>
<accession>A0A494XQI6</accession>
<sequence length="338" mass="37171">MWMMVKMRDVAREAGVSEAAVSFAINGTGSLSEETRQSILSVVKRLNYKPNSTARKLATKKTNTIGLIIPKPGQEFVDFVGMDIISGIGKVASDRGYNILLAWEDEMGSSKVLELVENGSVGGLTFFLPLNDQKTFQHLNDMNFPYVLMSRAPSGLPCNWVDVDNVDASYQATLLLIKAGHRRIAFIGPGPTDLLVSSDRHTGYRQALLNYNIPYDESIVFLGLGNIESGRLATEGFMALSEPPTALITGSSMPAMGVIEKIKELGLEVPKDLVIITFDNSYISENYGITAIDIPTHEIAQQSANLLFKKIPITHRTEPENIVIKHKLVVRNTFTPLE</sequence>
<keyword evidence="6" id="KW-1185">Reference proteome</keyword>
<dbReference type="EMBL" id="RBZM01000006">
    <property type="protein sequence ID" value="RKP52888.1"/>
    <property type="molecule type" value="Genomic_DNA"/>
</dbReference>
<organism evidence="5 6">
    <name type="scientific">Cohnella endophytica</name>
    <dbReference type="NCBI Taxonomy" id="2419778"/>
    <lineage>
        <taxon>Bacteria</taxon>
        <taxon>Bacillati</taxon>
        <taxon>Bacillota</taxon>
        <taxon>Bacilli</taxon>
        <taxon>Bacillales</taxon>
        <taxon>Paenibacillaceae</taxon>
        <taxon>Cohnella</taxon>
    </lineage>
</organism>
<dbReference type="Gene3D" id="1.10.260.40">
    <property type="entry name" value="lambda repressor-like DNA-binding domains"/>
    <property type="match status" value="1"/>
</dbReference>
<evidence type="ECO:0000256" key="3">
    <source>
        <dbReference type="ARBA" id="ARBA00023163"/>
    </source>
</evidence>
<dbReference type="CDD" id="cd06267">
    <property type="entry name" value="PBP1_LacI_sugar_binding-like"/>
    <property type="match status" value="1"/>
</dbReference>
<dbReference type="SUPFAM" id="SSF47413">
    <property type="entry name" value="lambda repressor-like DNA-binding domains"/>
    <property type="match status" value="1"/>
</dbReference>
<dbReference type="GO" id="GO:0003700">
    <property type="term" value="F:DNA-binding transcription factor activity"/>
    <property type="evidence" value="ECO:0007669"/>
    <property type="project" value="TreeGrafter"/>
</dbReference>
<dbReference type="SMART" id="SM00354">
    <property type="entry name" value="HTH_LACI"/>
    <property type="match status" value="1"/>
</dbReference>
<reference evidence="5 6" key="1">
    <citation type="submission" date="2018-10" db="EMBL/GenBank/DDBJ databases">
        <title>Cohnella sp. M2MS4P-1, whole genome shotgun sequence.</title>
        <authorList>
            <person name="Tuo L."/>
        </authorList>
    </citation>
    <scope>NUCLEOTIDE SEQUENCE [LARGE SCALE GENOMIC DNA]</scope>
    <source>
        <strain evidence="5 6">M2MS4P-1</strain>
    </source>
</reference>
<dbReference type="PROSITE" id="PS00356">
    <property type="entry name" value="HTH_LACI_1"/>
    <property type="match status" value="1"/>
</dbReference>